<dbReference type="RefSeq" id="WP_345249764.1">
    <property type="nucleotide sequence ID" value="NZ_BAABHD010000084.1"/>
</dbReference>
<protein>
    <recommendedName>
        <fullName evidence="1">SWIM-type domain-containing protein</fullName>
    </recommendedName>
</protein>
<dbReference type="Proteomes" id="UP001501175">
    <property type="component" value="Unassembled WGS sequence"/>
</dbReference>
<evidence type="ECO:0000313" key="3">
    <source>
        <dbReference type="Proteomes" id="UP001501175"/>
    </source>
</evidence>
<organism evidence="2 3">
    <name type="scientific">Nibrella saemangeumensis</name>
    <dbReference type="NCBI Taxonomy" id="1084526"/>
    <lineage>
        <taxon>Bacteria</taxon>
        <taxon>Pseudomonadati</taxon>
        <taxon>Bacteroidota</taxon>
        <taxon>Cytophagia</taxon>
        <taxon>Cytophagales</taxon>
        <taxon>Spirosomataceae</taxon>
        <taxon>Nibrella</taxon>
    </lineage>
</organism>
<sequence>MPLSLTNFDQQLATALLKKGLEYYKKGAVRELEQNDKGVWQAFVDGTESYEVEVELKKQEITAHRCDCPVSDTICKHQVAVFYALRDESNETETVGVAPKKRGRKPTRANERVAAKAPKKPKDSFEEILNKLSEAELREFIKQYARKNKDIKANLTLRFADRLEGVGKAHYQKLLKEAARVHSDRHGFIDYRNARQYARHIDTVLDRAATMLGAQNYPGVYDIAQAVLEEVAKAIGQMDDSDGGAGGALAQALMLIEQVYRQTDSVELKHQVFDYLMQESQEDRYHGPGFNGIILDRLAELCDYPEQESAYEQLLDSLLAKARVRPEVVERGIRFFYPTSSDGWNWDEQQLIQRKIKLYTHRGRTAEARQLLEKNIHLRPFREQLLNELIKEKQFARAKAIVNEKLTPEPPPVTKGKANRNPGMSDWERLRQQSQWYGWLLKIAVAEQDTATIREYALWLFRESGYGQLDYYRQFKNSYPAAERANVAADMIAECEQNKNPVKAPFAGLGTAIFPTSLARLYVEEQQWEKLMVLVEKQGGLQEVLEFEKILKKHFPERLLQVYWKNVDRYAETNVDAGAYQLVAEVLQQMALLPGGDELVQEMLAGYRTRYARRKRMMEELDKVKLT</sequence>
<name>A0ABP8NRH5_9BACT</name>
<feature type="domain" description="SWIM-type" evidence="1">
    <location>
        <begin position="50"/>
        <end position="85"/>
    </location>
</feature>
<dbReference type="Pfam" id="PF04434">
    <property type="entry name" value="SWIM"/>
    <property type="match status" value="1"/>
</dbReference>
<keyword evidence="3" id="KW-1185">Reference proteome</keyword>
<accession>A0ABP8NRH5</accession>
<evidence type="ECO:0000313" key="2">
    <source>
        <dbReference type="EMBL" id="GAA4469910.1"/>
    </source>
</evidence>
<comment type="caution">
    <text evidence="2">The sequence shown here is derived from an EMBL/GenBank/DDBJ whole genome shotgun (WGS) entry which is preliminary data.</text>
</comment>
<evidence type="ECO:0000259" key="1">
    <source>
        <dbReference type="Pfam" id="PF04434"/>
    </source>
</evidence>
<dbReference type="EMBL" id="BAABHD010000084">
    <property type="protein sequence ID" value="GAA4469910.1"/>
    <property type="molecule type" value="Genomic_DNA"/>
</dbReference>
<dbReference type="InterPro" id="IPR007527">
    <property type="entry name" value="Znf_SWIM"/>
</dbReference>
<proteinExistence type="predicted"/>
<gene>
    <name evidence="2" type="ORF">GCM10023189_57670</name>
</gene>
<reference evidence="3" key="1">
    <citation type="journal article" date="2019" name="Int. J. Syst. Evol. Microbiol.">
        <title>The Global Catalogue of Microorganisms (GCM) 10K type strain sequencing project: providing services to taxonomists for standard genome sequencing and annotation.</title>
        <authorList>
            <consortium name="The Broad Institute Genomics Platform"/>
            <consortium name="The Broad Institute Genome Sequencing Center for Infectious Disease"/>
            <person name="Wu L."/>
            <person name="Ma J."/>
        </authorList>
    </citation>
    <scope>NUCLEOTIDE SEQUENCE [LARGE SCALE GENOMIC DNA]</scope>
    <source>
        <strain evidence="3">JCM 17927</strain>
    </source>
</reference>